<dbReference type="InterPro" id="IPR016032">
    <property type="entry name" value="Sig_transdc_resp-reg_C-effctor"/>
</dbReference>
<dbReference type="InterPro" id="IPR001867">
    <property type="entry name" value="OmpR/PhoB-type_DNA-bd"/>
</dbReference>
<dbReference type="Gene3D" id="3.40.50.2300">
    <property type="match status" value="1"/>
</dbReference>
<accession>A0A3S0GXH9</accession>
<gene>
    <name evidence="8" type="ORF">EJP69_27205</name>
</gene>
<dbReference type="SUPFAM" id="SSF52172">
    <property type="entry name" value="CheY-like"/>
    <property type="match status" value="1"/>
</dbReference>
<dbReference type="CDD" id="cd00383">
    <property type="entry name" value="trans_reg_C"/>
    <property type="match status" value="1"/>
</dbReference>
<feature type="DNA-binding region" description="OmpR/PhoB-type" evidence="5">
    <location>
        <begin position="126"/>
        <end position="225"/>
    </location>
</feature>
<evidence type="ECO:0000256" key="1">
    <source>
        <dbReference type="ARBA" id="ARBA00022553"/>
    </source>
</evidence>
<dbReference type="Gene3D" id="1.10.10.10">
    <property type="entry name" value="Winged helix-like DNA-binding domain superfamily/Winged helix DNA-binding domain"/>
    <property type="match status" value="1"/>
</dbReference>
<sequence length="237" mass="26803">MRIAVLDEGVDHFKRINQTMAALEHECHPYTEGKALLQAMRRQTFDLLILGWNLPDMKGPEVVATIRRDLNSRLPILFVSDKPGEADMVEGLNAGADDFMAKPARAGELEARVNALLRRSYPAQHEAELVFGPYHFYPPSRVLKVRGVQVELKNREYELALFLFQNLGRLLSREHLHEAVWGLGIEALSRSLDTHISRLRTKLDLRPANGFLLLAIYGLGYRLETIEADALPGVNVR</sequence>
<evidence type="ECO:0000256" key="3">
    <source>
        <dbReference type="ARBA" id="ARBA00023125"/>
    </source>
</evidence>
<dbReference type="Pfam" id="PF00072">
    <property type="entry name" value="Response_reg"/>
    <property type="match status" value="1"/>
</dbReference>
<keyword evidence="2" id="KW-0902">Two-component regulatory system</keyword>
<evidence type="ECO:0000256" key="5">
    <source>
        <dbReference type="PROSITE-ProRule" id="PRU01091"/>
    </source>
</evidence>
<dbReference type="PROSITE" id="PS51755">
    <property type="entry name" value="OMPR_PHOB"/>
    <property type="match status" value="1"/>
</dbReference>
<dbReference type="InterPro" id="IPR036388">
    <property type="entry name" value="WH-like_DNA-bd_sf"/>
</dbReference>
<dbReference type="PANTHER" id="PTHR48111">
    <property type="entry name" value="REGULATOR OF RPOS"/>
    <property type="match status" value="1"/>
</dbReference>
<dbReference type="GO" id="GO:0006355">
    <property type="term" value="P:regulation of DNA-templated transcription"/>
    <property type="evidence" value="ECO:0007669"/>
    <property type="project" value="InterPro"/>
</dbReference>
<dbReference type="AlphaFoldDB" id="A0A3S0GXH9"/>
<reference evidence="8 9" key="1">
    <citation type="submission" date="2018-12" db="EMBL/GenBank/DDBJ databases">
        <title>The genome of Variovorax gossypii DSM 100435.</title>
        <authorList>
            <person name="Gao J."/>
            <person name="Sun J."/>
        </authorList>
    </citation>
    <scope>NUCLEOTIDE SEQUENCE [LARGE SCALE GENOMIC DNA]</scope>
    <source>
        <strain evidence="8 9">DSM 100435</strain>
    </source>
</reference>
<protein>
    <submittedName>
        <fullName evidence="8">Response regulator transcription factor</fullName>
    </submittedName>
</protein>
<evidence type="ECO:0000259" key="6">
    <source>
        <dbReference type="PROSITE" id="PS50110"/>
    </source>
</evidence>
<dbReference type="Proteomes" id="UP000267418">
    <property type="component" value="Unassembled WGS sequence"/>
</dbReference>
<dbReference type="RefSeq" id="WP_093203727.1">
    <property type="nucleotide sequence ID" value="NZ_RXOE01000010.1"/>
</dbReference>
<evidence type="ECO:0000313" key="9">
    <source>
        <dbReference type="Proteomes" id="UP000267418"/>
    </source>
</evidence>
<dbReference type="SMART" id="SM00862">
    <property type="entry name" value="Trans_reg_C"/>
    <property type="match status" value="1"/>
</dbReference>
<proteinExistence type="predicted"/>
<evidence type="ECO:0000313" key="8">
    <source>
        <dbReference type="EMBL" id="RTQ31207.1"/>
    </source>
</evidence>
<dbReference type="InterPro" id="IPR039420">
    <property type="entry name" value="WalR-like"/>
</dbReference>
<keyword evidence="1" id="KW-0597">Phosphoprotein</keyword>
<dbReference type="EMBL" id="RXOE01000010">
    <property type="protein sequence ID" value="RTQ31207.1"/>
    <property type="molecule type" value="Genomic_DNA"/>
</dbReference>
<dbReference type="SMART" id="SM00448">
    <property type="entry name" value="REC"/>
    <property type="match status" value="1"/>
</dbReference>
<evidence type="ECO:0000256" key="4">
    <source>
        <dbReference type="PROSITE-ProRule" id="PRU00169"/>
    </source>
</evidence>
<keyword evidence="3 5" id="KW-0238">DNA-binding</keyword>
<comment type="caution">
    <text evidence="8">The sequence shown here is derived from an EMBL/GenBank/DDBJ whole genome shotgun (WGS) entry which is preliminary data.</text>
</comment>
<feature type="domain" description="OmpR/PhoB-type" evidence="7">
    <location>
        <begin position="126"/>
        <end position="225"/>
    </location>
</feature>
<dbReference type="GO" id="GO:0032993">
    <property type="term" value="C:protein-DNA complex"/>
    <property type="evidence" value="ECO:0007669"/>
    <property type="project" value="TreeGrafter"/>
</dbReference>
<dbReference type="Pfam" id="PF00486">
    <property type="entry name" value="Trans_reg_C"/>
    <property type="match status" value="1"/>
</dbReference>
<dbReference type="PANTHER" id="PTHR48111:SF40">
    <property type="entry name" value="PHOSPHATE REGULON TRANSCRIPTIONAL REGULATORY PROTEIN PHOB"/>
    <property type="match status" value="1"/>
</dbReference>
<name>A0A3S0GXH9_9BURK</name>
<organism evidence="8 9">
    <name type="scientific">Variovorax gossypii</name>
    <dbReference type="NCBI Taxonomy" id="1679495"/>
    <lineage>
        <taxon>Bacteria</taxon>
        <taxon>Pseudomonadati</taxon>
        <taxon>Pseudomonadota</taxon>
        <taxon>Betaproteobacteria</taxon>
        <taxon>Burkholderiales</taxon>
        <taxon>Comamonadaceae</taxon>
        <taxon>Variovorax</taxon>
    </lineage>
</organism>
<dbReference type="GO" id="GO:0005829">
    <property type="term" value="C:cytosol"/>
    <property type="evidence" value="ECO:0007669"/>
    <property type="project" value="TreeGrafter"/>
</dbReference>
<evidence type="ECO:0000259" key="7">
    <source>
        <dbReference type="PROSITE" id="PS51755"/>
    </source>
</evidence>
<dbReference type="PROSITE" id="PS50110">
    <property type="entry name" value="RESPONSE_REGULATORY"/>
    <property type="match status" value="1"/>
</dbReference>
<evidence type="ECO:0000256" key="2">
    <source>
        <dbReference type="ARBA" id="ARBA00023012"/>
    </source>
</evidence>
<dbReference type="SUPFAM" id="SSF46894">
    <property type="entry name" value="C-terminal effector domain of the bipartite response regulators"/>
    <property type="match status" value="1"/>
</dbReference>
<keyword evidence="9" id="KW-1185">Reference proteome</keyword>
<feature type="domain" description="Response regulatory" evidence="6">
    <location>
        <begin position="2"/>
        <end position="117"/>
    </location>
</feature>
<dbReference type="InterPro" id="IPR011006">
    <property type="entry name" value="CheY-like_superfamily"/>
</dbReference>
<dbReference type="InterPro" id="IPR001789">
    <property type="entry name" value="Sig_transdc_resp-reg_receiver"/>
</dbReference>
<dbReference type="GO" id="GO:0000976">
    <property type="term" value="F:transcription cis-regulatory region binding"/>
    <property type="evidence" value="ECO:0007669"/>
    <property type="project" value="TreeGrafter"/>
</dbReference>
<dbReference type="GO" id="GO:0000156">
    <property type="term" value="F:phosphorelay response regulator activity"/>
    <property type="evidence" value="ECO:0007669"/>
    <property type="project" value="TreeGrafter"/>
</dbReference>
<dbReference type="Gene3D" id="6.10.250.690">
    <property type="match status" value="1"/>
</dbReference>
<comment type="caution">
    <text evidence="4">Lacks conserved residue(s) required for the propagation of feature annotation.</text>
</comment>
<dbReference type="OrthoDB" id="9802426at2"/>